<accession>A0A3P8CPD2</accession>
<evidence type="ECO:0000313" key="1">
    <source>
        <dbReference type="EMBL" id="VDP21354.1"/>
    </source>
</evidence>
<reference evidence="1 2" key="1">
    <citation type="submission" date="2018-11" db="EMBL/GenBank/DDBJ databases">
        <authorList>
            <consortium name="Pathogen Informatics"/>
        </authorList>
    </citation>
    <scope>NUCLEOTIDE SEQUENCE [LARGE SCALE GENOMIC DNA]</scope>
</reference>
<evidence type="ECO:0000313" key="2">
    <source>
        <dbReference type="Proteomes" id="UP000050761"/>
    </source>
</evidence>
<evidence type="ECO:0000313" key="3">
    <source>
        <dbReference type="WBParaSite" id="HPBE_0002068901-mRNA-1"/>
    </source>
</evidence>
<gene>
    <name evidence="1" type="ORF">HPBE_LOCUS20688</name>
</gene>
<sequence length="172" mass="19110">MRRGGAGFTARNFLVSNTTGFANSCPSQTAPSCRNFWFSSPQAGIAIATERRGLAITRAGTNREEKATKNVGNFGIFLRVQHLDSPIFQAVTVSTFKEATDFYLSSQVCRSFLITAVTSTFGWWLAFFSIDQNAVFYVTDHRPHADKVPSKDLFLGFVKIPRLLHARYCGVI</sequence>
<dbReference type="OrthoDB" id="5815225at2759"/>
<protein>
    <submittedName>
        <fullName evidence="1 3">Uncharacterized protein</fullName>
    </submittedName>
</protein>
<name>A0A3P8CPD2_HELPZ</name>
<dbReference type="AlphaFoldDB" id="A0A3P8CPD2"/>
<reference evidence="3" key="2">
    <citation type="submission" date="2019-09" db="UniProtKB">
        <authorList>
            <consortium name="WormBaseParasite"/>
        </authorList>
    </citation>
    <scope>IDENTIFICATION</scope>
</reference>
<dbReference type="PANTHER" id="PTHR22898:SF3">
    <property type="entry name" value="ALPHA-1,2-FUCOSYLTRANSFERASE-RELATED"/>
    <property type="match status" value="1"/>
</dbReference>
<dbReference type="InterPro" id="IPR052501">
    <property type="entry name" value="Alpha-1-2_FucT"/>
</dbReference>
<dbReference type="EMBL" id="UZAH01032366">
    <property type="protein sequence ID" value="VDP21354.1"/>
    <property type="molecule type" value="Genomic_DNA"/>
</dbReference>
<organism evidence="1">
    <name type="scientific">Heligmosomoides polygyrus</name>
    <name type="common">Parasitic roundworm</name>
    <dbReference type="NCBI Taxonomy" id="6339"/>
    <lineage>
        <taxon>Eukaryota</taxon>
        <taxon>Metazoa</taxon>
        <taxon>Ecdysozoa</taxon>
        <taxon>Nematoda</taxon>
        <taxon>Chromadorea</taxon>
        <taxon>Rhabditida</taxon>
        <taxon>Rhabditina</taxon>
        <taxon>Rhabditomorpha</taxon>
        <taxon>Strongyloidea</taxon>
        <taxon>Heligmosomidae</taxon>
        <taxon>Heligmosomoides</taxon>
    </lineage>
</organism>
<keyword evidence="2" id="KW-1185">Reference proteome</keyword>
<proteinExistence type="predicted"/>
<dbReference type="PANTHER" id="PTHR22898">
    <property type="entry name" value="UNCHARACTERIZED GLYCOSOL TRANSFERASE-RELATED"/>
    <property type="match status" value="1"/>
</dbReference>
<dbReference type="Proteomes" id="UP000050761">
    <property type="component" value="Unassembled WGS sequence"/>
</dbReference>
<dbReference type="WBParaSite" id="HPBE_0002068901-mRNA-1">
    <property type="protein sequence ID" value="HPBE_0002068901-mRNA-1"/>
    <property type="gene ID" value="HPBE_0002068901"/>
</dbReference>